<protein>
    <recommendedName>
        <fullName evidence="3">Apea-like HEPN domain-containing protein</fullName>
    </recommendedName>
</protein>
<dbReference type="AlphaFoldDB" id="A0AAP9TTS6"/>
<gene>
    <name evidence="1" type="ORF">HV178_00345</name>
</gene>
<dbReference type="EMBL" id="CP056573">
    <property type="protein sequence ID" value="QLV28497.1"/>
    <property type="molecule type" value="Genomic_DNA"/>
</dbReference>
<accession>A0AAP9TTS6</accession>
<organism evidence="1 2">
    <name type="scientific">Citrobacter freundii</name>
    <dbReference type="NCBI Taxonomy" id="546"/>
    <lineage>
        <taxon>Bacteria</taxon>
        <taxon>Pseudomonadati</taxon>
        <taxon>Pseudomonadota</taxon>
        <taxon>Gammaproteobacteria</taxon>
        <taxon>Enterobacterales</taxon>
        <taxon>Enterobacteriaceae</taxon>
        <taxon>Citrobacter</taxon>
        <taxon>Citrobacter freundii complex</taxon>
    </lineage>
</organism>
<name>A0AAP9TTS6_CITFR</name>
<dbReference type="Proteomes" id="UP000512222">
    <property type="component" value="Chromosome"/>
</dbReference>
<dbReference type="RefSeq" id="WP_048233056.1">
    <property type="nucleotide sequence ID" value="NZ_CP056573.1"/>
</dbReference>
<sequence length="447" mass="51789">MNGTDFGKIRKIARNYATILINYGYSDSYIYEKTLNYFYHDEGRISSNSNIIEFISLFPSESHEFSIIYKASNLFEKLKDACTNFQIKISRNFPIEDGPFSDNNTKNILSRHDGIYLMLDDIKARDAYSAKVYSDNLLNIFGTLFSIFHHKEVLSFKDECIIINKNKNELKKRGKTINTMHKCVDMKTQKSARILNEFISKFSLEKDSFEKFTNAAQLHSLALNSGSEQNQLINLWIALESIIPTNGSVSNIENVVSSTIPFLNMIYYKRLINKLIADIFYWCRKEGSVALNNINGNSLHIKFIKLLSLEENREALNRLKENTRDFHLLKDRIIFFENLFKSPKNIISGLNTHTDRLAQQIRRIYRARNLIVHTGNLPSYTSTLIENLHDYLDVIIGTLIELNISDKKIISISQGFKVMELKYGSFLRKIEDKNLIFNNNNIDLIFS</sequence>
<reference evidence="2" key="1">
    <citation type="submission" date="2020-06" db="EMBL/GenBank/DDBJ databases">
        <title>REHAB project genomes.</title>
        <authorList>
            <person name="Shaw L.P."/>
        </authorList>
    </citation>
    <scope>NUCLEOTIDE SEQUENCE [LARGE SCALE GENOMIC DNA]</scope>
    <source>
        <strain evidence="2">RHBSTW-00370</strain>
    </source>
</reference>
<evidence type="ECO:0000313" key="2">
    <source>
        <dbReference type="Proteomes" id="UP000512222"/>
    </source>
</evidence>
<evidence type="ECO:0000313" key="1">
    <source>
        <dbReference type="EMBL" id="QLV28497.1"/>
    </source>
</evidence>
<evidence type="ECO:0008006" key="3">
    <source>
        <dbReference type="Google" id="ProtNLM"/>
    </source>
</evidence>
<proteinExistence type="predicted"/>